<gene>
    <name evidence="1" type="ORF">CDAR_95771</name>
</gene>
<evidence type="ECO:0000313" key="2">
    <source>
        <dbReference type="Proteomes" id="UP001054837"/>
    </source>
</evidence>
<sequence length="108" mass="11979">MSRGPHLPNYKNSVTNDHPYVVYSVPLLGRMHEVTPVAAMINKKKVQCIPIGRKSGPAFPLLRKREREEPQITPRINLTGSTAGALITDSLTTPFINCPPLSVIAHRR</sequence>
<keyword evidence="2" id="KW-1185">Reference proteome</keyword>
<dbReference type="EMBL" id="BPLQ01011730">
    <property type="protein sequence ID" value="GIY59906.1"/>
    <property type="molecule type" value="Genomic_DNA"/>
</dbReference>
<dbReference type="AlphaFoldDB" id="A0AAV4UPU0"/>
<reference evidence="1 2" key="1">
    <citation type="submission" date="2021-06" db="EMBL/GenBank/DDBJ databases">
        <title>Caerostris darwini draft genome.</title>
        <authorList>
            <person name="Kono N."/>
            <person name="Arakawa K."/>
        </authorList>
    </citation>
    <scope>NUCLEOTIDE SEQUENCE [LARGE SCALE GENOMIC DNA]</scope>
</reference>
<accession>A0AAV4UPU0</accession>
<evidence type="ECO:0000313" key="1">
    <source>
        <dbReference type="EMBL" id="GIY59906.1"/>
    </source>
</evidence>
<name>A0AAV4UPU0_9ARAC</name>
<proteinExistence type="predicted"/>
<protein>
    <submittedName>
        <fullName evidence="1">Uncharacterized protein</fullName>
    </submittedName>
</protein>
<organism evidence="1 2">
    <name type="scientific">Caerostris darwini</name>
    <dbReference type="NCBI Taxonomy" id="1538125"/>
    <lineage>
        <taxon>Eukaryota</taxon>
        <taxon>Metazoa</taxon>
        <taxon>Ecdysozoa</taxon>
        <taxon>Arthropoda</taxon>
        <taxon>Chelicerata</taxon>
        <taxon>Arachnida</taxon>
        <taxon>Araneae</taxon>
        <taxon>Araneomorphae</taxon>
        <taxon>Entelegynae</taxon>
        <taxon>Araneoidea</taxon>
        <taxon>Araneidae</taxon>
        <taxon>Caerostris</taxon>
    </lineage>
</organism>
<comment type="caution">
    <text evidence="1">The sequence shown here is derived from an EMBL/GenBank/DDBJ whole genome shotgun (WGS) entry which is preliminary data.</text>
</comment>
<dbReference type="Proteomes" id="UP001054837">
    <property type="component" value="Unassembled WGS sequence"/>
</dbReference>